<dbReference type="Proteomes" id="UP000280648">
    <property type="component" value="Unassembled WGS sequence"/>
</dbReference>
<protein>
    <recommendedName>
        <fullName evidence="3">DUF2292 domain-containing protein</fullName>
    </recommendedName>
</protein>
<reference evidence="1 2" key="1">
    <citation type="submission" date="2018-11" db="EMBL/GenBank/DDBJ databases">
        <title>Species Designations Belie Phenotypic and Genotypic Heterogeneity in Oral Streptococci.</title>
        <authorList>
            <person name="Velsko I."/>
        </authorList>
    </citation>
    <scope>NUCLEOTIDE SEQUENCE [LARGE SCALE GENOMIC DNA]</scope>
    <source>
        <strain evidence="1 2">BCC26</strain>
    </source>
</reference>
<sequence length="48" mass="5611">MNELHKGWIYFLNRGIIKSVKLPEYGDIRLIISDGVVTMVETKTQQKF</sequence>
<evidence type="ECO:0000313" key="1">
    <source>
        <dbReference type="EMBL" id="RSJ65572.1"/>
    </source>
</evidence>
<dbReference type="AlphaFoldDB" id="A0A428FS83"/>
<proteinExistence type="predicted"/>
<dbReference type="EMBL" id="RJPI01000002">
    <property type="protein sequence ID" value="RSJ65572.1"/>
    <property type="molecule type" value="Genomic_DNA"/>
</dbReference>
<evidence type="ECO:0008006" key="3">
    <source>
        <dbReference type="Google" id="ProtNLM"/>
    </source>
</evidence>
<gene>
    <name evidence="1" type="ORF">D8803_01720</name>
</gene>
<comment type="caution">
    <text evidence="1">The sequence shown here is derived from an EMBL/GenBank/DDBJ whole genome shotgun (WGS) entry which is preliminary data.</text>
</comment>
<name>A0A428FS83_STROR</name>
<organism evidence="1 2">
    <name type="scientific">Streptococcus oralis</name>
    <dbReference type="NCBI Taxonomy" id="1303"/>
    <lineage>
        <taxon>Bacteria</taxon>
        <taxon>Bacillati</taxon>
        <taxon>Bacillota</taxon>
        <taxon>Bacilli</taxon>
        <taxon>Lactobacillales</taxon>
        <taxon>Streptococcaceae</taxon>
        <taxon>Streptococcus</taxon>
    </lineage>
</organism>
<accession>A0A428FS83</accession>
<dbReference type="RefSeq" id="WP_131200050.1">
    <property type="nucleotide sequence ID" value="NZ_RJPI01000002.1"/>
</dbReference>
<evidence type="ECO:0000313" key="2">
    <source>
        <dbReference type="Proteomes" id="UP000280648"/>
    </source>
</evidence>